<name>A0A2H4P7B8_9CAUD</name>
<accession>A0A2H4P7B8</accession>
<organism evidence="2 3">
    <name type="scientific">Pseudomonas phage tabernarius</name>
    <dbReference type="NCBI Taxonomy" id="2048978"/>
    <lineage>
        <taxon>Viruses</taxon>
        <taxon>Duplodnaviria</taxon>
        <taxon>Heunggongvirae</taxon>
        <taxon>Uroviricota</taxon>
        <taxon>Caudoviricetes</taxon>
        <taxon>Lindbergviridae</taxon>
        <taxon>Tabernariusvirus</taxon>
        <taxon>Tabernariusvirus tabernarius</taxon>
    </lineage>
</organism>
<sequence>MSNAYNADGREPSEDYIKAMMYVIEEHTTDLSGQEIYDITHTLIMSGFYTGIERHQLEGHLVPEGSVEKLRGTVNSYPPREPVLKTENQYELELTKELGGAIDGPFSEALENAKKEASEVEPDLAAGRASYGTSECTCDQCTPYNWD</sequence>
<proteinExistence type="predicted"/>
<protein>
    <submittedName>
        <fullName evidence="2">Uncharacterized protein</fullName>
    </submittedName>
</protein>
<evidence type="ECO:0000313" key="2">
    <source>
        <dbReference type="EMBL" id="ATW57930.1"/>
    </source>
</evidence>
<evidence type="ECO:0000256" key="1">
    <source>
        <dbReference type="SAM" id="MobiDB-lite"/>
    </source>
</evidence>
<evidence type="ECO:0000313" key="3">
    <source>
        <dbReference type="Proteomes" id="UP000241090"/>
    </source>
</evidence>
<keyword evidence="3" id="KW-1185">Reference proteome</keyword>
<gene>
    <name evidence="2" type="ORF">CNR33_00084</name>
</gene>
<feature type="region of interest" description="Disordered" evidence="1">
    <location>
        <begin position="112"/>
        <end position="134"/>
    </location>
</feature>
<dbReference type="Proteomes" id="UP000241090">
    <property type="component" value="Segment"/>
</dbReference>
<reference evidence="2 3" key="1">
    <citation type="submission" date="2017-09" db="EMBL/GenBank/DDBJ databases">
        <authorList>
            <person name="Ehlers B."/>
            <person name="Leendertz F.H."/>
        </authorList>
    </citation>
    <scope>NUCLEOTIDE SEQUENCE [LARGE SCALE GENOMIC DNA]</scope>
</reference>
<dbReference type="EMBL" id="MG018926">
    <property type="protein sequence ID" value="ATW57930.1"/>
    <property type="molecule type" value="Genomic_DNA"/>
</dbReference>